<dbReference type="EC" id="4.2.1.33" evidence="6"/>
<sequence length="432" mass="45786">MSHPDETARTFAQKAIERASGETGLRPGQIVDAYPDLYMSHTASWRCIRTLEKMGVETLYDVDRVAMVMDHLSPAMTAKTAADHALCRDFARRMGVKHFFDVNAGIAHIVLMENGLVRPGEFIIGTDSHSTIYGALGAFGTGVGFSEITAAWVTGRLWVKVPESVRIEIDGELPPGTYAKDVMLKLIGDLGADGLTYCSAEFGGAYTEALSVSERMTFCNLAMEMGAKNAYVAPDETTLRYLDDTGVDRGELTVLLPDAGAVYQRTVRLDGSSLSPQIAVPHTVDNVVPVEEVAGTRLDQVFIGSCANAKYDDLAIAAEVLAGNRVSDGVRLIVTPASGKIMTRASETGVLATLINAGAMITNPGCGACAGNGGAMADGETTLSTANRNFQGRMGSYESRIYLSSPATAAASAIRGVITDPREVLTPAGAMR</sequence>
<evidence type="ECO:0000256" key="6">
    <source>
        <dbReference type="HAMAP-Rule" id="MF_01027"/>
    </source>
</evidence>
<evidence type="ECO:0000313" key="8">
    <source>
        <dbReference type="EMBL" id="MFB9836565.1"/>
    </source>
</evidence>
<proteinExistence type="inferred from homology"/>
<dbReference type="GO" id="GO:0003861">
    <property type="term" value="F:3-isopropylmalate dehydratase activity"/>
    <property type="evidence" value="ECO:0007669"/>
    <property type="project" value="UniProtKB-EC"/>
</dbReference>
<dbReference type="PRINTS" id="PR00415">
    <property type="entry name" value="ACONITASE"/>
</dbReference>
<dbReference type="Gene3D" id="3.30.499.10">
    <property type="entry name" value="Aconitase, domain 3"/>
    <property type="match status" value="2"/>
</dbReference>
<dbReference type="NCBIfam" id="TIGR01343">
    <property type="entry name" value="hacA_fam"/>
    <property type="match status" value="1"/>
</dbReference>
<evidence type="ECO:0000259" key="7">
    <source>
        <dbReference type="Pfam" id="PF00330"/>
    </source>
</evidence>
<dbReference type="InterPro" id="IPR015931">
    <property type="entry name" value="Acnase/IPM_dHydase_lsu_aba_1/3"/>
</dbReference>
<dbReference type="PANTHER" id="PTHR43822">
    <property type="entry name" value="HOMOACONITASE, MITOCHONDRIAL-RELATED"/>
    <property type="match status" value="1"/>
</dbReference>
<evidence type="ECO:0000256" key="1">
    <source>
        <dbReference type="ARBA" id="ARBA00022485"/>
    </source>
</evidence>
<comment type="catalytic activity">
    <reaction evidence="6">
        <text>(2R,3S)-3-isopropylmalate = (2S)-2-isopropylmalate</text>
        <dbReference type="Rhea" id="RHEA:32287"/>
        <dbReference type="ChEBI" id="CHEBI:1178"/>
        <dbReference type="ChEBI" id="CHEBI:35121"/>
        <dbReference type="EC" id="4.2.1.33"/>
    </reaction>
</comment>
<comment type="pathway">
    <text evidence="6">Amino-acid biosynthesis; L-leucine biosynthesis; L-leucine from 3-methyl-2-oxobutanoate: step 2/4.</text>
</comment>
<keyword evidence="6" id="KW-0432">Leucine biosynthesis</keyword>
<keyword evidence="5 6" id="KW-0456">Lyase</keyword>
<dbReference type="InterPro" id="IPR011826">
    <property type="entry name" value="HAcnase/IPMdehydase_lsu_prok"/>
</dbReference>
<dbReference type="NCBIfam" id="TIGR02086">
    <property type="entry name" value="IPMI_arch"/>
    <property type="match status" value="1"/>
</dbReference>
<comment type="cofactor">
    <cofactor evidence="6">
        <name>[4Fe-4S] cluster</name>
        <dbReference type="ChEBI" id="CHEBI:49883"/>
    </cofactor>
    <text evidence="6">Binds 1 [4Fe-4S] cluster per subunit.</text>
</comment>
<evidence type="ECO:0000256" key="2">
    <source>
        <dbReference type="ARBA" id="ARBA00022723"/>
    </source>
</evidence>
<feature type="binding site" evidence="6">
    <location>
        <position position="306"/>
    </location>
    <ligand>
        <name>[4Fe-4S] cluster</name>
        <dbReference type="ChEBI" id="CHEBI:49883"/>
    </ligand>
</feature>
<evidence type="ECO:0000256" key="5">
    <source>
        <dbReference type="ARBA" id="ARBA00023239"/>
    </source>
</evidence>
<name>A0ABV5YND6_9ACTN</name>
<dbReference type="InterPro" id="IPR001030">
    <property type="entry name" value="Acoase/IPM_deHydtase_lsu_aba"/>
</dbReference>
<comment type="similarity">
    <text evidence="6">Belongs to the aconitase/IPM isomerase family. LeuC type 2 subfamily.</text>
</comment>
<keyword evidence="6" id="KW-0100">Branched-chain amino acid biosynthesis</keyword>
<dbReference type="EMBL" id="JBHLZP010000289">
    <property type="protein sequence ID" value="MFB9836565.1"/>
    <property type="molecule type" value="Genomic_DNA"/>
</dbReference>
<feature type="binding site" evidence="6">
    <location>
        <position position="369"/>
    </location>
    <ligand>
        <name>[4Fe-4S] cluster</name>
        <dbReference type="ChEBI" id="CHEBI:49883"/>
    </ligand>
</feature>
<organism evidence="8 9">
    <name type="scientific">Actinoallomurus acaciae</name>
    <dbReference type="NCBI Taxonomy" id="502577"/>
    <lineage>
        <taxon>Bacteria</taxon>
        <taxon>Bacillati</taxon>
        <taxon>Actinomycetota</taxon>
        <taxon>Actinomycetes</taxon>
        <taxon>Streptosporangiales</taxon>
        <taxon>Thermomonosporaceae</taxon>
        <taxon>Actinoallomurus</taxon>
    </lineage>
</organism>
<dbReference type="SUPFAM" id="SSF53732">
    <property type="entry name" value="Aconitase iron-sulfur domain"/>
    <property type="match status" value="1"/>
</dbReference>
<dbReference type="InterPro" id="IPR050067">
    <property type="entry name" value="IPM_dehydratase_rel_enz"/>
</dbReference>
<evidence type="ECO:0000256" key="4">
    <source>
        <dbReference type="ARBA" id="ARBA00023014"/>
    </source>
</evidence>
<keyword evidence="6" id="KW-0028">Amino-acid biosynthesis</keyword>
<dbReference type="RefSeq" id="WP_378209377.1">
    <property type="nucleotide sequence ID" value="NZ_JBHLZP010000289.1"/>
</dbReference>
<dbReference type="InterPro" id="IPR006251">
    <property type="entry name" value="Homoacnase/IPMdehydase_lsu"/>
</dbReference>
<dbReference type="Proteomes" id="UP001589627">
    <property type="component" value="Unassembled WGS sequence"/>
</dbReference>
<keyword evidence="9" id="KW-1185">Reference proteome</keyword>
<evidence type="ECO:0000256" key="3">
    <source>
        <dbReference type="ARBA" id="ARBA00023004"/>
    </source>
</evidence>
<keyword evidence="3 6" id="KW-0408">Iron</keyword>
<dbReference type="InterPro" id="IPR036008">
    <property type="entry name" value="Aconitase_4Fe-4S_dom"/>
</dbReference>
<dbReference type="NCBIfam" id="NF001614">
    <property type="entry name" value="PRK00402.1"/>
    <property type="match status" value="1"/>
</dbReference>
<evidence type="ECO:0000313" key="9">
    <source>
        <dbReference type="Proteomes" id="UP001589627"/>
    </source>
</evidence>
<comment type="function">
    <text evidence="6">Catalyzes the isomerization between 2-isopropylmalate and 3-isopropylmalate, via the formation of 2-isopropylmaleate.</text>
</comment>
<protein>
    <recommendedName>
        <fullName evidence="6">3-isopropylmalate dehydratase large subunit</fullName>
        <ecNumber evidence="6">4.2.1.33</ecNumber>
    </recommendedName>
    <alternativeName>
        <fullName evidence="6">Alpha-IPM isomerase</fullName>
        <shortName evidence="6">IPMI</shortName>
    </alternativeName>
    <alternativeName>
        <fullName evidence="6">Isopropylmalate isomerase</fullName>
    </alternativeName>
</protein>
<dbReference type="Pfam" id="PF00330">
    <property type="entry name" value="Aconitase"/>
    <property type="match status" value="1"/>
</dbReference>
<comment type="caution">
    <text evidence="8">The sequence shown here is derived from an EMBL/GenBank/DDBJ whole genome shotgun (WGS) entry which is preliminary data.</text>
</comment>
<feature type="domain" description="Aconitase/3-isopropylmalate dehydratase large subunit alpha/beta/alpha" evidence="7">
    <location>
        <begin position="47"/>
        <end position="416"/>
    </location>
</feature>
<dbReference type="PANTHER" id="PTHR43822:SF21">
    <property type="entry name" value="3-ISOPROPYLMALATE DEHYDRATASE LARGE SUBUNIT 1"/>
    <property type="match status" value="1"/>
</dbReference>
<keyword evidence="1 6" id="KW-0004">4Fe-4S</keyword>
<gene>
    <name evidence="6" type="primary">leuC</name>
    <name evidence="8" type="ORF">ACFFNX_30770</name>
</gene>
<reference evidence="8 9" key="1">
    <citation type="submission" date="2024-09" db="EMBL/GenBank/DDBJ databases">
        <authorList>
            <person name="Sun Q."/>
            <person name="Mori K."/>
        </authorList>
    </citation>
    <scope>NUCLEOTIDE SEQUENCE [LARGE SCALE GENOMIC DNA]</scope>
    <source>
        <strain evidence="8 9">TBRC 0563</strain>
    </source>
</reference>
<dbReference type="HAMAP" id="MF_01027">
    <property type="entry name" value="LeuC_type2"/>
    <property type="match status" value="1"/>
</dbReference>
<comment type="subunit">
    <text evidence="6">Heterodimer of LeuC and LeuD.</text>
</comment>
<feature type="binding site" evidence="6">
    <location>
        <position position="366"/>
    </location>
    <ligand>
        <name>[4Fe-4S] cluster</name>
        <dbReference type="ChEBI" id="CHEBI:49883"/>
    </ligand>
</feature>
<accession>A0ABV5YND6</accession>
<keyword evidence="2 6" id="KW-0479">Metal-binding</keyword>
<keyword evidence="4 6" id="KW-0411">Iron-sulfur</keyword>